<dbReference type="EMBL" id="JBHSPF010000007">
    <property type="protein sequence ID" value="MFC5627545.1"/>
    <property type="molecule type" value="Genomic_DNA"/>
</dbReference>
<dbReference type="SUPFAM" id="SSF53474">
    <property type="entry name" value="alpha/beta-Hydrolases"/>
    <property type="match status" value="1"/>
</dbReference>
<gene>
    <name evidence="4" type="ORF">ACFPTR_01360</name>
</gene>
<dbReference type="Gene3D" id="3.40.50.1820">
    <property type="entry name" value="alpha/beta hydrolase"/>
    <property type="match status" value="1"/>
</dbReference>
<dbReference type="PIRSF" id="PIRSF017388">
    <property type="entry name" value="Esterase_lipase"/>
    <property type="match status" value="1"/>
</dbReference>
<feature type="domain" description="Serine aminopeptidase S33" evidence="3">
    <location>
        <begin position="147"/>
        <end position="218"/>
    </location>
</feature>
<dbReference type="Proteomes" id="UP001596143">
    <property type="component" value="Unassembled WGS sequence"/>
</dbReference>
<protein>
    <submittedName>
        <fullName evidence="4">Alpha/beta hydrolase</fullName>
    </submittedName>
</protein>
<dbReference type="InterPro" id="IPR022742">
    <property type="entry name" value="Hydrolase_4"/>
</dbReference>
<dbReference type="InterPro" id="IPR050266">
    <property type="entry name" value="AB_hydrolase_sf"/>
</dbReference>
<evidence type="ECO:0000259" key="2">
    <source>
        <dbReference type="Pfam" id="PF00561"/>
    </source>
</evidence>
<dbReference type="GO" id="GO:0016787">
    <property type="term" value="F:hydrolase activity"/>
    <property type="evidence" value="ECO:0007669"/>
    <property type="project" value="UniProtKB-KW"/>
</dbReference>
<dbReference type="PANTHER" id="PTHR43798:SF31">
    <property type="entry name" value="AB HYDROLASE SUPERFAMILY PROTEIN YCLE"/>
    <property type="match status" value="1"/>
</dbReference>
<evidence type="ECO:0000313" key="5">
    <source>
        <dbReference type="Proteomes" id="UP001596143"/>
    </source>
</evidence>
<dbReference type="Pfam" id="PF00561">
    <property type="entry name" value="Abhydrolase_1"/>
    <property type="match status" value="1"/>
</dbReference>
<comment type="caution">
    <text evidence="4">The sequence shown here is derived from an EMBL/GenBank/DDBJ whole genome shotgun (WGS) entry which is preliminary data.</text>
</comment>
<organism evidence="4 5">
    <name type="scientific">Aliibacillus thermotolerans</name>
    <dbReference type="NCBI Taxonomy" id="1834418"/>
    <lineage>
        <taxon>Bacteria</taxon>
        <taxon>Bacillati</taxon>
        <taxon>Bacillota</taxon>
        <taxon>Bacilli</taxon>
        <taxon>Bacillales</taxon>
        <taxon>Bacillaceae</taxon>
        <taxon>Aliibacillus</taxon>
    </lineage>
</organism>
<dbReference type="PANTHER" id="PTHR43798">
    <property type="entry name" value="MONOACYLGLYCEROL LIPASE"/>
    <property type="match status" value="1"/>
</dbReference>
<dbReference type="RefSeq" id="WP_270895581.1">
    <property type="nucleotide sequence ID" value="NZ_JBHSPF010000007.1"/>
</dbReference>
<proteinExistence type="predicted"/>
<reference evidence="5" key="1">
    <citation type="journal article" date="2019" name="Int. J. Syst. Evol. Microbiol.">
        <title>The Global Catalogue of Microorganisms (GCM) 10K type strain sequencing project: providing services to taxonomists for standard genome sequencing and annotation.</title>
        <authorList>
            <consortium name="The Broad Institute Genomics Platform"/>
            <consortium name="The Broad Institute Genome Sequencing Center for Infectious Disease"/>
            <person name="Wu L."/>
            <person name="Ma J."/>
        </authorList>
    </citation>
    <scope>NUCLEOTIDE SEQUENCE [LARGE SCALE GENOMIC DNA]</scope>
    <source>
        <strain evidence="5">CGMCC 1.15790</strain>
    </source>
</reference>
<name>A0ABW0U4A7_9BACI</name>
<dbReference type="Pfam" id="PF12146">
    <property type="entry name" value="Hydrolase_4"/>
    <property type="match status" value="1"/>
</dbReference>
<dbReference type="InterPro" id="IPR029058">
    <property type="entry name" value="AB_hydrolase_fold"/>
</dbReference>
<dbReference type="InterPro" id="IPR000073">
    <property type="entry name" value="AB_hydrolase_1"/>
</dbReference>
<keyword evidence="5" id="KW-1185">Reference proteome</keyword>
<evidence type="ECO:0000256" key="1">
    <source>
        <dbReference type="ARBA" id="ARBA00022801"/>
    </source>
</evidence>
<sequence>MVKHKETIGCLCLHGFTGSPWELEPLAERLKQKYHWLVYTPVLPGHEAIEQLKEASYKNWILKADIALQELLNRCEKVFVIGFSMGGLLATYLAARYQVEKLVLLGAAAEYFNAGQLMKDVVHLVEYGIKGQMKEHPYYRFLHDKIKTPVRALTQFQKLVKTITPFISTVQIPVFIGQGVEDGIVPKKSAIFIYEEMNQTIRQLHLYQESKHFLLYDKNREQVMNDVETFLMTDIEKSTMVLKSIE</sequence>
<keyword evidence="1 4" id="KW-0378">Hydrolase</keyword>
<evidence type="ECO:0000259" key="3">
    <source>
        <dbReference type="Pfam" id="PF12146"/>
    </source>
</evidence>
<accession>A0ABW0U4A7</accession>
<dbReference type="InterPro" id="IPR012354">
    <property type="entry name" value="Esterase_lipase"/>
</dbReference>
<evidence type="ECO:0000313" key="4">
    <source>
        <dbReference type="EMBL" id="MFC5627545.1"/>
    </source>
</evidence>
<feature type="domain" description="AB hydrolase-1" evidence="2">
    <location>
        <begin position="11"/>
        <end position="107"/>
    </location>
</feature>